<keyword evidence="6" id="KW-0653">Protein transport</keyword>
<evidence type="ECO:0000256" key="1">
    <source>
        <dbReference type="ARBA" id="ARBA00004141"/>
    </source>
</evidence>
<keyword evidence="4 9" id="KW-0812">Transmembrane</keyword>
<sequence>MDTKLAISSERSSDMKLPGDIGYEKSGIITTDEELTRDGNSSASNVEDSIYPEVRAAIPPTDDDVPSNTFRAWFLGIFWTIIMSGMNQFFGMHNPARPFNRKEHTVITIMAVAVSYYDSGSVSSYVWTALIKYFDMDLPLGYRFLFILTSQASCIGLAGIFHSVLVDPSYCIWPSALPTCTLLEGMHNRKFQSFTTNGWKMPRMKFFWIVLAAATAYQVLPGYLFTGLSYFAWVTWISPNNVTLNQVFGASYGMDLFPITFDWNEITAYMGSPLMVPAFAIVNTLVGSILFLWIISPALHWSNVWYGLYTPFSSSSVFDNTGQAYDTAKVLTSDYQLNETAYHAYSPVFLSTTSVLSYGLGLGSMSSVIVHSVLFHGQDVWKGLKTIFKSNKKVEDKDIHVKLMAKYKPVPLWWYASSFVVMIALSIFFVEYYDTGLPWWGIILSLAINIVLFIPIGLMSALCNVTASTNILAVLIGGYIWAGKMVAVVIFKIMTFNTTGTAMVILRDMKTGRYMKVPPRVVFAAQCVGMLVNCVVQCFVNDWALNHVDGICTAEATGGLSCPIAESYESSIIFWGLVGPRKLFAPGTMYNPMLYFFLIGAILPVFVWAASRRWPNSIAKKIHIPIIMTSTGAIPPATAINYIPWAMIGIYFQFYLKRYKTEWWSKYNYLLSAALDGGLAICTFLIFFCLYYPGVSLTWWGNTIGSNTADGLGTPLRTVPEAIDILFGDTWEE</sequence>
<comment type="similarity">
    <text evidence="2">Belongs to the oligopeptide OPT transporter family.</text>
</comment>
<dbReference type="GO" id="GO:0035673">
    <property type="term" value="F:oligopeptide transmembrane transporter activity"/>
    <property type="evidence" value="ECO:0007669"/>
    <property type="project" value="InterPro"/>
</dbReference>
<evidence type="ECO:0000256" key="5">
    <source>
        <dbReference type="ARBA" id="ARBA00022856"/>
    </source>
</evidence>
<dbReference type="InterPro" id="IPR004813">
    <property type="entry name" value="OPT"/>
</dbReference>
<gene>
    <name evidence="10" type="ORF">N7493_011129</name>
</gene>
<dbReference type="NCBIfam" id="TIGR00728">
    <property type="entry name" value="OPT_sfam"/>
    <property type="match status" value="1"/>
</dbReference>
<evidence type="ECO:0000256" key="7">
    <source>
        <dbReference type="ARBA" id="ARBA00022989"/>
    </source>
</evidence>
<feature type="transmembrane region" description="Helical" evidence="9">
    <location>
        <begin position="140"/>
        <end position="161"/>
    </location>
</feature>
<feature type="transmembrane region" description="Helical" evidence="9">
    <location>
        <begin position="72"/>
        <end position="92"/>
    </location>
</feature>
<feature type="transmembrane region" description="Helical" evidence="9">
    <location>
        <begin position="412"/>
        <end position="430"/>
    </location>
</feature>
<accession>A0AAD6HBK2</accession>
<dbReference type="Proteomes" id="UP001215712">
    <property type="component" value="Unassembled WGS sequence"/>
</dbReference>
<evidence type="ECO:0000256" key="4">
    <source>
        <dbReference type="ARBA" id="ARBA00022692"/>
    </source>
</evidence>
<feature type="transmembrane region" description="Helical" evidence="9">
    <location>
        <begin position="593"/>
        <end position="611"/>
    </location>
</feature>
<feature type="transmembrane region" description="Helical" evidence="9">
    <location>
        <begin position="639"/>
        <end position="656"/>
    </location>
</feature>
<name>A0AAD6HBK2_9EURO</name>
<feature type="transmembrane region" description="Helical" evidence="9">
    <location>
        <begin position="104"/>
        <end position="128"/>
    </location>
</feature>
<evidence type="ECO:0000256" key="8">
    <source>
        <dbReference type="ARBA" id="ARBA00023136"/>
    </source>
</evidence>
<feature type="transmembrane region" description="Helical" evidence="9">
    <location>
        <begin position="274"/>
        <end position="295"/>
    </location>
</feature>
<dbReference type="InterPro" id="IPR004648">
    <property type="entry name" value="Oligpept_transpt"/>
</dbReference>
<dbReference type="Pfam" id="PF03169">
    <property type="entry name" value="OPT"/>
    <property type="match status" value="1"/>
</dbReference>
<evidence type="ECO:0000313" key="10">
    <source>
        <dbReference type="EMBL" id="KAJ5703991.1"/>
    </source>
</evidence>
<keyword evidence="7 9" id="KW-1133">Transmembrane helix</keyword>
<keyword evidence="8 9" id="KW-0472">Membrane</keyword>
<evidence type="ECO:0000256" key="2">
    <source>
        <dbReference type="ARBA" id="ARBA00008807"/>
    </source>
</evidence>
<keyword evidence="11" id="KW-1185">Reference proteome</keyword>
<feature type="transmembrane region" description="Helical" evidence="9">
    <location>
        <begin position="436"/>
        <end position="454"/>
    </location>
</feature>
<organism evidence="10 11">
    <name type="scientific">Penicillium malachiteum</name>
    <dbReference type="NCBI Taxonomy" id="1324776"/>
    <lineage>
        <taxon>Eukaryota</taxon>
        <taxon>Fungi</taxon>
        <taxon>Dikarya</taxon>
        <taxon>Ascomycota</taxon>
        <taxon>Pezizomycotina</taxon>
        <taxon>Eurotiomycetes</taxon>
        <taxon>Eurotiomycetidae</taxon>
        <taxon>Eurotiales</taxon>
        <taxon>Aspergillaceae</taxon>
        <taxon>Penicillium</taxon>
    </lineage>
</organism>
<feature type="transmembrane region" description="Helical" evidence="9">
    <location>
        <begin position="206"/>
        <end position="233"/>
    </location>
</feature>
<dbReference type="EMBL" id="JAQJAN010000020">
    <property type="protein sequence ID" value="KAJ5703991.1"/>
    <property type="molecule type" value="Genomic_DNA"/>
</dbReference>
<dbReference type="AlphaFoldDB" id="A0AAD6HBK2"/>
<evidence type="ECO:0000256" key="9">
    <source>
        <dbReference type="SAM" id="Phobius"/>
    </source>
</evidence>
<evidence type="ECO:0000256" key="3">
    <source>
        <dbReference type="ARBA" id="ARBA00022448"/>
    </source>
</evidence>
<protein>
    <submittedName>
        <fullName evidence="10">Uncharacterized protein</fullName>
    </submittedName>
</protein>
<proteinExistence type="inferred from homology"/>
<dbReference type="NCBIfam" id="TIGR00727">
    <property type="entry name" value="ISP4_OPT"/>
    <property type="match status" value="1"/>
</dbReference>
<reference evidence="10" key="2">
    <citation type="submission" date="2023-01" db="EMBL/GenBank/DDBJ databases">
        <authorList>
            <person name="Petersen C."/>
        </authorList>
    </citation>
    <scope>NUCLEOTIDE SEQUENCE</scope>
    <source>
        <strain evidence="10">IBT 17514</strain>
    </source>
</reference>
<comment type="subcellular location">
    <subcellularLocation>
        <location evidence="1">Membrane</location>
        <topology evidence="1">Multi-pass membrane protein</topology>
    </subcellularLocation>
</comment>
<dbReference type="GO" id="GO:0015031">
    <property type="term" value="P:protein transport"/>
    <property type="evidence" value="ECO:0007669"/>
    <property type="project" value="UniProtKB-KW"/>
</dbReference>
<evidence type="ECO:0000256" key="6">
    <source>
        <dbReference type="ARBA" id="ARBA00022927"/>
    </source>
</evidence>
<comment type="caution">
    <text evidence="10">The sequence shown here is derived from an EMBL/GenBank/DDBJ whole genome shotgun (WGS) entry which is preliminary data.</text>
</comment>
<keyword evidence="3" id="KW-0813">Transport</keyword>
<keyword evidence="5" id="KW-0571">Peptide transport</keyword>
<evidence type="ECO:0000313" key="11">
    <source>
        <dbReference type="Proteomes" id="UP001215712"/>
    </source>
</evidence>
<dbReference type="PANTHER" id="PTHR22601">
    <property type="entry name" value="ISP4 LIKE PROTEIN"/>
    <property type="match status" value="1"/>
</dbReference>
<feature type="transmembrane region" description="Helical" evidence="9">
    <location>
        <begin position="668"/>
        <end position="693"/>
    </location>
</feature>
<reference evidence="10" key="1">
    <citation type="journal article" date="2023" name="IMA Fungus">
        <title>Comparative genomic study of the Penicillium genus elucidates a diverse pangenome and 15 lateral gene transfer events.</title>
        <authorList>
            <person name="Petersen C."/>
            <person name="Sorensen T."/>
            <person name="Nielsen M.R."/>
            <person name="Sondergaard T.E."/>
            <person name="Sorensen J.L."/>
            <person name="Fitzpatrick D.A."/>
            <person name="Frisvad J.C."/>
            <person name="Nielsen K.L."/>
        </authorList>
    </citation>
    <scope>NUCLEOTIDE SEQUENCE</scope>
    <source>
        <strain evidence="10">IBT 17514</strain>
    </source>
</reference>
<dbReference type="GO" id="GO:0016020">
    <property type="term" value="C:membrane"/>
    <property type="evidence" value="ECO:0007669"/>
    <property type="project" value="UniProtKB-SubCell"/>
</dbReference>